<proteinExistence type="predicted"/>
<evidence type="ECO:0000256" key="1">
    <source>
        <dbReference type="SAM" id="MobiDB-lite"/>
    </source>
</evidence>
<keyword evidence="3" id="KW-1185">Reference proteome</keyword>
<reference evidence="2" key="1">
    <citation type="journal article" date="2014" name="Int. J. Syst. Evol. Microbiol.">
        <title>Complete genome sequence of Corynebacterium casei LMG S-19264T (=DSM 44701T), isolated from a smear-ripened cheese.</title>
        <authorList>
            <consortium name="US DOE Joint Genome Institute (JGI-PGF)"/>
            <person name="Walter F."/>
            <person name="Albersmeier A."/>
            <person name="Kalinowski J."/>
            <person name="Ruckert C."/>
        </authorList>
    </citation>
    <scope>NUCLEOTIDE SEQUENCE</scope>
    <source>
        <strain evidence="2">JCM 4369</strain>
    </source>
</reference>
<dbReference type="SUPFAM" id="SSF89796">
    <property type="entry name" value="CoA-transferase family III (CaiB/BaiF)"/>
    <property type="match status" value="1"/>
</dbReference>
<accession>A0A918MB42</accession>
<dbReference type="InterPro" id="IPR050509">
    <property type="entry name" value="CoA-transferase_III"/>
</dbReference>
<sequence>MQRAHSDEEEPQMATGTGPLHGLRVVELAAIGPAPFACMIFADLGADVVRVDRTDGARSFADWHGELDRGRRSVELDLKDPGDVDWLLRQLEQSDVLVEGFRPGVAERLGIGPDECLGRNPRLVYGRMTGWGQEGPLARTPGHDINYLALTGALHAIGEAGGPPVPPVNLLGDFAGGAMFLVAGVLAALYERQSSGRGQVVDAAIVDGAGAMLGMLTAMADSGQWRHERGVNLLDGGAPFYTCYECADGGHVAVGALEERFYGALLKGLQLDPERLPDRSDPLNWPSLRRVFARRFHTRSRDEWARRFEETEACVTPVLSVTEAAAHPHHQARGSGPATPAPRFSRTQAEFH</sequence>
<evidence type="ECO:0000313" key="3">
    <source>
        <dbReference type="Proteomes" id="UP000618795"/>
    </source>
</evidence>
<dbReference type="PANTHER" id="PTHR48228:SF5">
    <property type="entry name" value="ALPHA-METHYLACYL-COA RACEMASE"/>
    <property type="match status" value="1"/>
</dbReference>
<dbReference type="InterPro" id="IPR023606">
    <property type="entry name" value="CoA-Trfase_III_dom_1_sf"/>
</dbReference>
<dbReference type="Proteomes" id="UP000618795">
    <property type="component" value="Unassembled WGS sequence"/>
</dbReference>
<keyword evidence="2" id="KW-0808">Transferase</keyword>
<dbReference type="Pfam" id="PF02515">
    <property type="entry name" value="CoA_transf_3"/>
    <property type="match status" value="1"/>
</dbReference>
<name>A0A918MB42_9ACTN</name>
<dbReference type="InterPro" id="IPR044855">
    <property type="entry name" value="CoA-Trfase_III_dom3_sf"/>
</dbReference>
<dbReference type="EMBL" id="BMTD01000004">
    <property type="protein sequence ID" value="GGU89468.1"/>
    <property type="molecule type" value="Genomic_DNA"/>
</dbReference>
<dbReference type="GO" id="GO:0016740">
    <property type="term" value="F:transferase activity"/>
    <property type="evidence" value="ECO:0007669"/>
    <property type="project" value="UniProtKB-KW"/>
</dbReference>
<dbReference type="PANTHER" id="PTHR48228">
    <property type="entry name" value="SUCCINYL-COA--D-CITRAMALATE COA-TRANSFERASE"/>
    <property type="match status" value="1"/>
</dbReference>
<evidence type="ECO:0000313" key="2">
    <source>
        <dbReference type="EMBL" id="GGU89468.1"/>
    </source>
</evidence>
<dbReference type="InterPro" id="IPR003673">
    <property type="entry name" value="CoA-Trfase_fam_III"/>
</dbReference>
<gene>
    <name evidence="2" type="primary">mcr</name>
    <name evidence="2" type="ORF">GCM10010260_24540</name>
</gene>
<dbReference type="AlphaFoldDB" id="A0A918MB42"/>
<feature type="region of interest" description="Disordered" evidence="1">
    <location>
        <begin position="326"/>
        <end position="352"/>
    </location>
</feature>
<protein>
    <submittedName>
        <fullName evidence="2">CoA transferase</fullName>
    </submittedName>
</protein>
<comment type="caution">
    <text evidence="2">The sequence shown here is derived from an EMBL/GenBank/DDBJ whole genome shotgun (WGS) entry which is preliminary data.</text>
</comment>
<dbReference type="Gene3D" id="3.40.50.10540">
    <property type="entry name" value="Crotonobetainyl-coa:carnitine coa-transferase, domain 1"/>
    <property type="match status" value="1"/>
</dbReference>
<organism evidence="2 3">
    <name type="scientific">Streptomyces filipinensis</name>
    <dbReference type="NCBI Taxonomy" id="66887"/>
    <lineage>
        <taxon>Bacteria</taxon>
        <taxon>Bacillati</taxon>
        <taxon>Actinomycetota</taxon>
        <taxon>Actinomycetes</taxon>
        <taxon>Kitasatosporales</taxon>
        <taxon>Streptomycetaceae</taxon>
        <taxon>Streptomyces</taxon>
    </lineage>
</organism>
<reference evidence="2" key="2">
    <citation type="submission" date="2020-09" db="EMBL/GenBank/DDBJ databases">
        <authorList>
            <person name="Sun Q."/>
            <person name="Ohkuma M."/>
        </authorList>
    </citation>
    <scope>NUCLEOTIDE SEQUENCE</scope>
    <source>
        <strain evidence="2">JCM 4369</strain>
    </source>
</reference>
<dbReference type="Gene3D" id="3.30.1540.10">
    <property type="entry name" value="formyl-coa transferase, domain 3"/>
    <property type="match status" value="1"/>
</dbReference>